<accession>A0ABQ7JAS0</accession>
<evidence type="ECO:0000256" key="8">
    <source>
        <dbReference type="ARBA" id="ARBA00022840"/>
    </source>
</evidence>
<evidence type="ECO:0000256" key="6">
    <source>
        <dbReference type="ARBA" id="ARBA00022741"/>
    </source>
</evidence>
<dbReference type="PROSITE" id="PS00111">
    <property type="entry name" value="PGLYCERATE_KINASE"/>
    <property type="match status" value="1"/>
</dbReference>
<evidence type="ECO:0000256" key="10">
    <source>
        <dbReference type="RuleBase" id="RU000532"/>
    </source>
</evidence>
<gene>
    <name evidence="12" type="primary">PGKII</name>
    <name evidence="12" type="ORF">IE077_000351</name>
</gene>
<dbReference type="InterPro" id="IPR036043">
    <property type="entry name" value="Phosphoglycerate_kinase_sf"/>
</dbReference>
<keyword evidence="9" id="KW-0460">Magnesium</keyword>
<keyword evidence="6" id="KW-0547">Nucleotide-binding</keyword>
<comment type="cofactor">
    <cofactor evidence="2">
        <name>Mg(2+)</name>
        <dbReference type="ChEBI" id="CHEBI:18420"/>
    </cofactor>
</comment>
<keyword evidence="8" id="KW-0067">ATP-binding</keyword>
<dbReference type="PANTHER" id="PTHR11406">
    <property type="entry name" value="PHOSPHOGLYCERATE KINASE"/>
    <property type="match status" value="1"/>
</dbReference>
<name>A0ABQ7JAS0_9APIC</name>
<evidence type="ECO:0000256" key="5">
    <source>
        <dbReference type="ARBA" id="ARBA00022679"/>
    </source>
</evidence>
<sequence length="462" mass="50116">MSRLTVFGVTFAVLFSYLATPGGYSFKLRTREISILSPCGVQPLPGRKFSKICNKLRTQCLAKRSLTSLTEEDLAGKRVFVRCDLNVPMDGKTITDDTRIRASIPTLKYLVDSGAKVIVASHLGRPKSGPEEKYSLMSVAPRLSELLGVPIGRANDCIGDEVTNKIEKMRKGDVLLLENVRFHKEETKNDKEFSKHLARNVDVFVNDAFGTAHRAHGSTAGIANFVHERVAGFLLQKELTYLQNSICSPERPFTAIIGGSKVSTKIDVIEAMLDRVDRIVLGGAMVFTFLKAKGLYVGNSIVEDDKLEFARSLEEKAAQKGVKFILPVDVVVANRFSPDADWKVVPITEIPKGWIGLDNGPATTKIIESALQDSRTVLWNGPMGVSEWDNFAAGTIGVMESLAALTLRGATTIVGGGDSISAAERYGFADKMSHISTGGGAALELLEGKELPGVTVLQDEAL</sequence>
<evidence type="ECO:0000256" key="1">
    <source>
        <dbReference type="ARBA" id="ARBA00000642"/>
    </source>
</evidence>
<dbReference type="PIRSF" id="PIRSF000724">
    <property type="entry name" value="Pgk"/>
    <property type="match status" value="1"/>
</dbReference>
<dbReference type="PRINTS" id="PR00477">
    <property type="entry name" value="PHGLYCKINASE"/>
</dbReference>
<evidence type="ECO:0000313" key="12">
    <source>
        <dbReference type="EMBL" id="KAF8821091.1"/>
    </source>
</evidence>
<comment type="catalytic activity">
    <reaction evidence="1 10">
        <text>(2R)-3-phosphoglycerate + ATP = (2R)-3-phospho-glyceroyl phosphate + ADP</text>
        <dbReference type="Rhea" id="RHEA:14801"/>
        <dbReference type="ChEBI" id="CHEBI:30616"/>
        <dbReference type="ChEBI" id="CHEBI:57604"/>
        <dbReference type="ChEBI" id="CHEBI:58272"/>
        <dbReference type="ChEBI" id="CHEBI:456216"/>
        <dbReference type="EC" id="2.7.2.3"/>
    </reaction>
</comment>
<evidence type="ECO:0000256" key="7">
    <source>
        <dbReference type="ARBA" id="ARBA00022777"/>
    </source>
</evidence>
<dbReference type="Pfam" id="PF00162">
    <property type="entry name" value="PGK"/>
    <property type="match status" value="1"/>
</dbReference>
<dbReference type="Proteomes" id="UP000823046">
    <property type="component" value="Unassembled WGS sequence"/>
</dbReference>
<evidence type="ECO:0000256" key="4">
    <source>
        <dbReference type="ARBA" id="ARBA00013061"/>
    </source>
</evidence>
<evidence type="ECO:0000256" key="9">
    <source>
        <dbReference type="ARBA" id="ARBA00022842"/>
    </source>
</evidence>
<keyword evidence="7 10" id="KW-0418">Kinase</keyword>
<keyword evidence="5 10" id="KW-0808">Transferase</keyword>
<dbReference type="InterPro" id="IPR015824">
    <property type="entry name" value="Phosphoglycerate_kinase_N"/>
</dbReference>
<dbReference type="InterPro" id="IPR015911">
    <property type="entry name" value="Phosphoglycerate_kinase_CS"/>
</dbReference>
<dbReference type="HAMAP" id="MF_00145">
    <property type="entry name" value="Phosphoglyc_kinase"/>
    <property type="match status" value="1"/>
</dbReference>
<comment type="pathway">
    <text evidence="10">Carbohydrate degradation; glycolysis; pyruvate from D-glyceraldehyde 3-phosphate: step 2/5.</text>
</comment>
<evidence type="ECO:0000256" key="2">
    <source>
        <dbReference type="ARBA" id="ARBA00001946"/>
    </source>
</evidence>
<dbReference type="PANTHER" id="PTHR11406:SF23">
    <property type="entry name" value="PHOSPHOGLYCERATE KINASE 1, CHLOROPLASTIC-RELATED"/>
    <property type="match status" value="1"/>
</dbReference>
<comment type="similarity">
    <text evidence="3 10">Belongs to the phosphoglycerate kinase family.</text>
</comment>
<keyword evidence="13" id="KW-1185">Reference proteome</keyword>
<evidence type="ECO:0000256" key="11">
    <source>
        <dbReference type="RuleBase" id="RU000696"/>
    </source>
</evidence>
<dbReference type="EMBL" id="JADAQX010000237">
    <property type="protein sequence ID" value="KAF8821091.1"/>
    <property type="molecule type" value="Genomic_DNA"/>
</dbReference>
<dbReference type="Gene3D" id="3.40.50.1260">
    <property type="entry name" value="Phosphoglycerate kinase, N-terminal domain"/>
    <property type="match status" value="2"/>
</dbReference>
<evidence type="ECO:0000256" key="3">
    <source>
        <dbReference type="ARBA" id="ARBA00008982"/>
    </source>
</evidence>
<organism evidence="12 13">
    <name type="scientific">Cardiosporidium cionae</name>
    <dbReference type="NCBI Taxonomy" id="476202"/>
    <lineage>
        <taxon>Eukaryota</taxon>
        <taxon>Sar</taxon>
        <taxon>Alveolata</taxon>
        <taxon>Apicomplexa</taxon>
        <taxon>Aconoidasida</taxon>
        <taxon>Nephromycida</taxon>
        <taxon>Cardiosporidium</taxon>
    </lineage>
</organism>
<dbReference type="InterPro" id="IPR001576">
    <property type="entry name" value="Phosphoglycerate_kinase"/>
</dbReference>
<comment type="subunit">
    <text evidence="11">Monomer.</text>
</comment>
<proteinExistence type="inferred from homology"/>
<dbReference type="SUPFAM" id="SSF53748">
    <property type="entry name" value="Phosphoglycerate kinase"/>
    <property type="match status" value="1"/>
</dbReference>
<dbReference type="EC" id="2.7.2.3" evidence="4 10"/>
<dbReference type="CDD" id="cd00318">
    <property type="entry name" value="Phosphoglycerate_kinase"/>
    <property type="match status" value="1"/>
</dbReference>
<dbReference type="GO" id="GO:0016301">
    <property type="term" value="F:kinase activity"/>
    <property type="evidence" value="ECO:0007669"/>
    <property type="project" value="UniProtKB-KW"/>
</dbReference>
<protein>
    <recommendedName>
        <fullName evidence="4 10">Phosphoglycerate kinase</fullName>
        <ecNumber evidence="4 10">2.7.2.3</ecNumber>
    </recommendedName>
</protein>
<reference evidence="12 13" key="1">
    <citation type="journal article" date="2020" name="bioRxiv">
        <title>Metabolic contributions of an alphaproteobacterial endosymbiont in the apicomplexan Cardiosporidium cionae.</title>
        <authorList>
            <person name="Hunter E.S."/>
            <person name="Paight C.J."/>
            <person name="Lane C.E."/>
        </authorList>
    </citation>
    <scope>NUCLEOTIDE SEQUENCE [LARGE SCALE GENOMIC DNA]</scope>
    <source>
        <strain evidence="12">ESH_2018</strain>
    </source>
</reference>
<comment type="caution">
    <text evidence="12">The sequence shown here is derived from an EMBL/GenBank/DDBJ whole genome shotgun (WGS) entry which is preliminary data.</text>
</comment>
<evidence type="ECO:0000313" key="13">
    <source>
        <dbReference type="Proteomes" id="UP000823046"/>
    </source>
</evidence>